<proteinExistence type="predicted"/>
<feature type="non-terminal residue" evidence="4">
    <location>
        <position position="190"/>
    </location>
</feature>
<dbReference type="Proteomes" id="UP000823388">
    <property type="component" value="Chromosome 4K"/>
</dbReference>
<organism evidence="4 5">
    <name type="scientific">Panicum virgatum</name>
    <name type="common">Blackwell switchgrass</name>
    <dbReference type="NCBI Taxonomy" id="38727"/>
    <lineage>
        <taxon>Eukaryota</taxon>
        <taxon>Viridiplantae</taxon>
        <taxon>Streptophyta</taxon>
        <taxon>Embryophyta</taxon>
        <taxon>Tracheophyta</taxon>
        <taxon>Spermatophyta</taxon>
        <taxon>Magnoliopsida</taxon>
        <taxon>Liliopsida</taxon>
        <taxon>Poales</taxon>
        <taxon>Poaceae</taxon>
        <taxon>PACMAD clade</taxon>
        <taxon>Panicoideae</taxon>
        <taxon>Panicodae</taxon>
        <taxon>Paniceae</taxon>
        <taxon>Panicinae</taxon>
        <taxon>Panicum</taxon>
        <taxon>Panicum sect. Hiantes</taxon>
    </lineage>
</organism>
<reference evidence="4" key="1">
    <citation type="submission" date="2020-05" db="EMBL/GenBank/DDBJ databases">
        <title>WGS assembly of Panicum virgatum.</title>
        <authorList>
            <person name="Lovell J.T."/>
            <person name="Jenkins J."/>
            <person name="Shu S."/>
            <person name="Juenger T.E."/>
            <person name="Schmutz J."/>
        </authorList>
    </citation>
    <scope>NUCLEOTIDE SEQUENCE</scope>
    <source>
        <strain evidence="4">AP13</strain>
    </source>
</reference>
<dbReference type="PANTHER" id="PTHR33172">
    <property type="entry name" value="OS08G0516900 PROTEIN"/>
    <property type="match status" value="1"/>
</dbReference>
<accession>A0A8T0TWL6</accession>
<dbReference type="PANTHER" id="PTHR33172:SF29">
    <property type="entry name" value="OS06G0559400 PROTEIN"/>
    <property type="match status" value="1"/>
</dbReference>
<evidence type="ECO:0000256" key="1">
    <source>
        <dbReference type="ARBA" id="ARBA00004123"/>
    </source>
</evidence>
<feature type="compositionally biased region" description="Low complexity" evidence="3">
    <location>
        <begin position="9"/>
        <end position="19"/>
    </location>
</feature>
<keyword evidence="5" id="KW-1185">Reference proteome</keyword>
<sequence length="190" mass="20373">MAGGGEVKGTTAGMATAVGGCRGARRGPRPGRCPAGRRRRRGRSSRRRRASPTRRRTAKAARRRPPPGRIVSSLASSGSETVQMGAAAGGTAAGPLYALSTMLEDLPALRTGLSKLYKGRSQSFTSLADVSCVEDLAKKTTPYIRRKKQAPRCYAEVLGAKNRLSKTIAKKVPRGKPPARSWQERDVQML</sequence>
<comment type="subcellular location">
    <subcellularLocation>
        <location evidence="1">Nucleus</location>
    </subcellularLocation>
</comment>
<feature type="compositionally biased region" description="Basic residues" evidence="3">
    <location>
        <begin position="23"/>
        <end position="66"/>
    </location>
</feature>
<dbReference type="AlphaFoldDB" id="A0A8T0TWL6"/>
<evidence type="ECO:0000256" key="3">
    <source>
        <dbReference type="SAM" id="MobiDB-lite"/>
    </source>
</evidence>
<feature type="region of interest" description="Disordered" evidence="3">
    <location>
        <begin position="1"/>
        <end position="79"/>
    </location>
</feature>
<dbReference type="InterPro" id="IPR051992">
    <property type="entry name" value="OxStress_Response_Reg"/>
</dbReference>
<dbReference type="EMBL" id="CM029043">
    <property type="protein sequence ID" value="KAG2612309.1"/>
    <property type="molecule type" value="Genomic_DNA"/>
</dbReference>
<dbReference type="GO" id="GO:0006950">
    <property type="term" value="P:response to stress"/>
    <property type="evidence" value="ECO:0007669"/>
    <property type="project" value="UniProtKB-ARBA"/>
</dbReference>
<keyword evidence="2" id="KW-0539">Nucleus</keyword>
<evidence type="ECO:0000313" key="4">
    <source>
        <dbReference type="EMBL" id="KAG2612309.1"/>
    </source>
</evidence>
<protein>
    <submittedName>
        <fullName evidence="4">Uncharacterized protein</fullName>
    </submittedName>
</protein>
<dbReference type="GO" id="GO:0005634">
    <property type="term" value="C:nucleus"/>
    <property type="evidence" value="ECO:0007669"/>
    <property type="project" value="UniProtKB-SubCell"/>
</dbReference>
<evidence type="ECO:0000313" key="5">
    <source>
        <dbReference type="Proteomes" id="UP000823388"/>
    </source>
</evidence>
<name>A0A8T0TWL6_PANVG</name>
<feature type="region of interest" description="Disordered" evidence="3">
    <location>
        <begin position="169"/>
        <end position="190"/>
    </location>
</feature>
<gene>
    <name evidence="4" type="ORF">PVAP13_4KG269700</name>
</gene>
<evidence type="ECO:0000256" key="2">
    <source>
        <dbReference type="ARBA" id="ARBA00023242"/>
    </source>
</evidence>
<comment type="caution">
    <text evidence="4">The sequence shown here is derived from an EMBL/GenBank/DDBJ whole genome shotgun (WGS) entry which is preliminary data.</text>
</comment>